<dbReference type="Pfam" id="PF05569">
    <property type="entry name" value="Peptidase_M56"/>
    <property type="match status" value="1"/>
</dbReference>
<name>Q0ANG4_MARMM</name>
<dbReference type="SUPFAM" id="SSF48403">
    <property type="entry name" value="Ankyrin repeat"/>
    <property type="match status" value="1"/>
</dbReference>
<dbReference type="eggNOG" id="COG4219">
    <property type="taxonomic scope" value="Bacteria"/>
</dbReference>
<keyword evidence="4" id="KW-0472">Membrane</keyword>
<dbReference type="PANTHER" id="PTHR24171:SF10">
    <property type="entry name" value="ANKYRIN REPEAT DOMAIN-CONTAINING PROTEIN 29-LIKE"/>
    <property type="match status" value="1"/>
</dbReference>
<dbReference type="RefSeq" id="WP_011643818.1">
    <property type="nucleotide sequence ID" value="NC_008347.1"/>
</dbReference>
<dbReference type="Gene3D" id="1.25.40.20">
    <property type="entry name" value="Ankyrin repeat-containing domain"/>
    <property type="match status" value="1"/>
</dbReference>
<feature type="transmembrane region" description="Helical" evidence="4">
    <location>
        <begin position="215"/>
        <end position="237"/>
    </location>
</feature>
<keyword evidence="4" id="KW-1133">Transmembrane helix</keyword>
<feature type="repeat" description="ANK" evidence="3">
    <location>
        <begin position="483"/>
        <end position="515"/>
    </location>
</feature>
<keyword evidence="1" id="KW-0677">Repeat</keyword>
<gene>
    <name evidence="6" type="ordered locus">Mmar10_1881</name>
</gene>
<dbReference type="InterPro" id="IPR036770">
    <property type="entry name" value="Ankyrin_rpt-contain_sf"/>
</dbReference>
<organism evidence="6 7">
    <name type="scientific">Maricaulis maris (strain MCS10)</name>
    <name type="common">Caulobacter maris</name>
    <dbReference type="NCBI Taxonomy" id="394221"/>
    <lineage>
        <taxon>Bacteria</taxon>
        <taxon>Pseudomonadati</taxon>
        <taxon>Pseudomonadota</taxon>
        <taxon>Alphaproteobacteria</taxon>
        <taxon>Maricaulales</taxon>
        <taxon>Maricaulaceae</taxon>
        <taxon>Maricaulis</taxon>
    </lineage>
</organism>
<dbReference type="PROSITE" id="PS50088">
    <property type="entry name" value="ANK_REPEAT"/>
    <property type="match status" value="2"/>
</dbReference>
<protein>
    <submittedName>
        <fullName evidence="6">Peptidase M56, BlaR1</fullName>
    </submittedName>
</protein>
<evidence type="ECO:0000313" key="7">
    <source>
        <dbReference type="Proteomes" id="UP000001964"/>
    </source>
</evidence>
<keyword evidence="2 3" id="KW-0040">ANK repeat</keyword>
<dbReference type="CDD" id="cd07341">
    <property type="entry name" value="M56_BlaR1_MecR1_like"/>
    <property type="match status" value="1"/>
</dbReference>
<feature type="domain" description="Peptidase M56" evidence="5">
    <location>
        <begin position="13"/>
        <end position="292"/>
    </location>
</feature>
<evidence type="ECO:0000259" key="5">
    <source>
        <dbReference type="Pfam" id="PF05569"/>
    </source>
</evidence>
<feature type="transmembrane region" description="Helical" evidence="4">
    <location>
        <begin position="113"/>
        <end position="134"/>
    </location>
</feature>
<keyword evidence="7" id="KW-1185">Reference proteome</keyword>
<dbReference type="OrthoDB" id="1628901at2"/>
<dbReference type="KEGG" id="mmr:Mmar10_1881"/>
<keyword evidence="4" id="KW-0812">Transmembrane</keyword>
<dbReference type="InterPro" id="IPR002110">
    <property type="entry name" value="Ankyrin_rpt"/>
</dbReference>
<sequence precursor="true">MALDTLLLAALAALVAATALAGGVMAVDRLLPARLVRERHDLALAALIVIPLVFFLALRAAPDLSADVQAGVAGFSSAQSAEATSHAARPTTSTGPVLALTAPETVWSGVWPVLGRILLLVWLTGTAVMAVRLARDLVALDRMRLAARPVACPASLRLSADLPLAVSAAVTTPVLAGYRQPQILLPTGFTFDHAARPVLEHEIAHARRGDAWTVLALRILQVALWWVLPLLPLMTLLERNRETLCDREAARITGQSRDLALALIDAASDHTRHASLALAAAPSRSSLAHRVARLTATSDLNRKDSPMRFALLLPALSATALVLTPQFGEARAMEGRDARPSPMRNLDDALDLDGRLYQAARRGQAGRVGDLLAGGANPDVRFRGDGTALIAAIRGGDAATVAALLGAGASPDLGIDGDGNPMIAAAVSGRDDLVQQLLAAGADVDAEQRGDGNALIAASGRGHVDTVDLLLAAGADPNGYVFHDETPMVNAAQQGHLDVIEHLAAVGADLSLTVRARDRRGREIYRSPLSEARRTGQDHVVAWLEARGAEHRPPSE</sequence>
<dbReference type="SMART" id="SM00248">
    <property type="entry name" value="ANK"/>
    <property type="match status" value="5"/>
</dbReference>
<dbReference type="EMBL" id="CP000449">
    <property type="protein sequence ID" value="ABI66173.1"/>
    <property type="molecule type" value="Genomic_DNA"/>
</dbReference>
<dbReference type="Proteomes" id="UP000001964">
    <property type="component" value="Chromosome"/>
</dbReference>
<evidence type="ECO:0000256" key="1">
    <source>
        <dbReference type="ARBA" id="ARBA00022737"/>
    </source>
</evidence>
<dbReference type="PROSITE" id="PS50297">
    <property type="entry name" value="ANK_REP_REGION"/>
    <property type="match status" value="1"/>
</dbReference>
<reference evidence="6 7" key="1">
    <citation type="submission" date="2006-08" db="EMBL/GenBank/DDBJ databases">
        <title>Complete sequence of Maricaulis maris MCS10.</title>
        <authorList>
            <consortium name="US DOE Joint Genome Institute"/>
            <person name="Copeland A."/>
            <person name="Lucas S."/>
            <person name="Lapidus A."/>
            <person name="Barry K."/>
            <person name="Detter J.C."/>
            <person name="Glavina del Rio T."/>
            <person name="Hammon N."/>
            <person name="Israni S."/>
            <person name="Dalin E."/>
            <person name="Tice H."/>
            <person name="Pitluck S."/>
            <person name="Saunders E."/>
            <person name="Brettin T."/>
            <person name="Bruce D."/>
            <person name="Han C."/>
            <person name="Tapia R."/>
            <person name="Gilna P."/>
            <person name="Schmutz J."/>
            <person name="Larimer F."/>
            <person name="Land M."/>
            <person name="Hauser L."/>
            <person name="Kyrpides N."/>
            <person name="Mikhailova N."/>
            <person name="Viollier P."/>
            <person name="Stephens C."/>
            <person name="Richardson P."/>
        </authorList>
    </citation>
    <scope>NUCLEOTIDE SEQUENCE [LARGE SCALE GENOMIC DNA]</scope>
    <source>
        <strain evidence="6 7">MCS10</strain>
    </source>
</reference>
<evidence type="ECO:0000256" key="3">
    <source>
        <dbReference type="PROSITE-ProRule" id="PRU00023"/>
    </source>
</evidence>
<feature type="transmembrane region" description="Helical" evidence="4">
    <location>
        <begin position="42"/>
        <end position="61"/>
    </location>
</feature>
<dbReference type="Pfam" id="PF12796">
    <property type="entry name" value="Ank_2"/>
    <property type="match status" value="1"/>
</dbReference>
<evidence type="ECO:0000256" key="2">
    <source>
        <dbReference type="ARBA" id="ARBA00023043"/>
    </source>
</evidence>
<dbReference type="InterPro" id="IPR008756">
    <property type="entry name" value="Peptidase_M56"/>
</dbReference>
<dbReference type="HOGENOM" id="CLU_489840_0_0_5"/>
<dbReference type="eggNOG" id="COG0666">
    <property type="taxonomic scope" value="Bacteria"/>
</dbReference>
<evidence type="ECO:0000256" key="4">
    <source>
        <dbReference type="SAM" id="Phobius"/>
    </source>
</evidence>
<proteinExistence type="predicted"/>
<feature type="repeat" description="ANK" evidence="3">
    <location>
        <begin position="417"/>
        <end position="449"/>
    </location>
</feature>
<dbReference type="AlphaFoldDB" id="Q0ANG4"/>
<accession>Q0ANG4</accession>
<dbReference type="PANTHER" id="PTHR24171">
    <property type="entry name" value="ANKYRIN REPEAT DOMAIN-CONTAINING PROTEIN 39-RELATED"/>
    <property type="match status" value="1"/>
</dbReference>
<feature type="transmembrane region" description="Helical" evidence="4">
    <location>
        <begin position="6"/>
        <end position="30"/>
    </location>
</feature>
<evidence type="ECO:0000313" key="6">
    <source>
        <dbReference type="EMBL" id="ABI66173.1"/>
    </source>
</evidence>
<dbReference type="STRING" id="394221.Mmar10_1881"/>